<feature type="signal peptide" evidence="1">
    <location>
        <begin position="1"/>
        <end position="26"/>
    </location>
</feature>
<gene>
    <name evidence="2" type="ORF">F4559_004714</name>
</gene>
<accession>A0A7W7WXF8</accession>
<feature type="chain" id="PRO_5031524101" description="Secreted protein" evidence="1">
    <location>
        <begin position="27"/>
        <end position="159"/>
    </location>
</feature>
<name>A0A7W7WXF8_9PSEU</name>
<dbReference type="AlphaFoldDB" id="A0A7W7WXF8"/>
<protein>
    <recommendedName>
        <fullName evidence="4">Secreted protein</fullName>
    </recommendedName>
</protein>
<keyword evidence="1" id="KW-0732">Signal</keyword>
<dbReference type="EMBL" id="JACHJS010000001">
    <property type="protein sequence ID" value="MBB4967355.1"/>
    <property type="molecule type" value="Genomic_DNA"/>
</dbReference>
<organism evidence="2 3">
    <name type="scientific">Saccharothrix violaceirubra</name>
    <dbReference type="NCBI Taxonomy" id="413306"/>
    <lineage>
        <taxon>Bacteria</taxon>
        <taxon>Bacillati</taxon>
        <taxon>Actinomycetota</taxon>
        <taxon>Actinomycetes</taxon>
        <taxon>Pseudonocardiales</taxon>
        <taxon>Pseudonocardiaceae</taxon>
        <taxon>Saccharothrix</taxon>
    </lineage>
</organism>
<dbReference type="Proteomes" id="UP000542674">
    <property type="component" value="Unassembled WGS sequence"/>
</dbReference>
<keyword evidence="3" id="KW-1185">Reference proteome</keyword>
<evidence type="ECO:0000313" key="2">
    <source>
        <dbReference type="EMBL" id="MBB4967355.1"/>
    </source>
</evidence>
<evidence type="ECO:0000256" key="1">
    <source>
        <dbReference type="SAM" id="SignalP"/>
    </source>
</evidence>
<evidence type="ECO:0000313" key="3">
    <source>
        <dbReference type="Proteomes" id="UP000542674"/>
    </source>
</evidence>
<reference evidence="2 3" key="1">
    <citation type="submission" date="2020-08" db="EMBL/GenBank/DDBJ databases">
        <title>Sequencing the genomes of 1000 actinobacteria strains.</title>
        <authorList>
            <person name="Klenk H.-P."/>
        </authorList>
    </citation>
    <scope>NUCLEOTIDE SEQUENCE [LARGE SCALE GENOMIC DNA]</scope>
    <source>
        <strain evidence="2 3">DSM 45084</strain>
    </source>
</reference>
<proteinExistence type="predicted"/>
<sequence>MIRSAVLAAVVALAGSVLVGSATAQAEEVRTASLHGTYACSVPPGYTYARLRDNMACGGVPTSVEYLLLDYVRYDLTGTAACEVPAGLTYTASRTNVACPLKGFYNLEFVLADPAKRNLTGTWACGLPSGYTYQAVRTNGECYAPGTGANPKEYLLLRY</sequence>
<comment type="caution">
    <text evidence="2">The sequence shown here is derived from an EMBL/GenBank/DDBJ whole genome shotgun (WGS) entry which is preliminary data.</text>
</comment>
<dbReference type="RefSeq" id="WP_184671994.1">
    <property type="nucleotide sequence ID" value="NZ_BAABAI010000009.1"/>
</dbReference>
<evidence type="ECO:0008006" key="4">
    <source>
        <dbReference type="Google" id="ProtNLM"/>
    </source>
</evidence>